<evidence type="ECO:0000313" key="1">
    <source>
        <dbReference type="EMBL" id="PWY77421.1"/>
    </source>
</evidence>
<accession>A0A317VVP0</accession>
<dbReference type="GeneID" id="37065782"/>
<comment type="caution">
    <text evidence="1">The sequence shown here is derived from an EMBL/GenBank/DDBJ whole genome shotgun (WGS) entry which is preliminary data.</text>
</comment>
<dbReference type="EMBL" id="MSFL01000018">
    <property type="protein sequence ID" value="PWY77421.1"/>
    <property type="molecule type" value="Genomic_DNA"/>
</dbReference>
<dbReference type="AlphaFoldDB" id="A0A317VVP0"/>
<gene>
    <name evidence="1" type="ORF">BO70DRAFT_363353</name>
</gene>
<sequence>MEIVDTSCLRWGFFSIGFFPLPSPVPAVQQSSRPAAVQPDWNCAIAETNATDTLQPQSPG</sequence>
<dbReference type="VEuPathDB" id="FungiDB:BO70DRAFT_363353"/>
<keyword evidence="2" id="KW-1185">Reference proteome</keyword>
<dbReference type="Proteomes" id="UP000247233">
    <property type="component" value="Unassembled WGS sequence"/>
</dbReference>
<dbReference type="RefSeq" id="XP_025397994.1">
    <property type="nucleotide sequence ID" value="XM_025543545.1"/>
</dbReference>
<name>A0A317VVP0_9EURO</name>
<organism evidence="1 2">
    <name type="scientific">Aspergillus heteromorphus CBS 117.55</name>
    <dbReference type="NCBI Taxonomy" id="1448321"/>
    <lineage>
        <taxon>Eukaryota</taxon>
        <taxon>Fungi</taxon>
        <taxon>Dikarya</taxon>
        <taxon>Ascomycota</taxon>
        <taxon>Pezizomycotina</taxon>
        <taxon>Eurotiomycetes</taxon>
        <taxon>Eurotiomycetidae</taxon>
        <taxon>Eurotiales</taxon>
        <taxon>Aspergillaceae</taxon>
        <taxon>Aspergillus</taxon>
        <taxon>Aspergillus subgen. Circumdati</taxon>
    </lineage>
</organism>
<protein>
    <submittedName>
        <fullName evidence="1">Uncharacterized protein</fullName>
    </submittedName>
</protein>
<proteinExistence type="predicted"/>
<reference evidence="1 2" key="1">
    <citation type="submission" date="2016-12" db="EMBL/GenBank/DDBJ databases">
        <title>The genomes of Aspergillus section Nigri reveals drivers in fungal speciation.</title>
        <authorList>
            <consortium name="DOE Joint Genome Institute"/>
            <person name="Vesth T.C."/>
            <person name="Nybo J."/>
            <person name="Theobald S."/>
            <person name="Brandl J."/>
            <person name="Frisvad J.C."/>
            <person name="Nielsen K.F."/>
            <person name="Lyhne E.K."/>
            <person name="Kogle M.E."/>
            <person name="Kuo A."/>
            <person name="Riley R."/>
            <person name="Clum A."/>
            <person name="Nolan M."/>
            <person name="Lipzen A."/>
            <person name="Salamov A."/>
            <person name="Henrissat B."/>
            <person name="Wiebenga A."/>
            <person name="De Vries R.P."/>
            <person name="Grigoriev I.V."/>
            <person name="Mortensen U.H."/>
            <person name="Andersen M.R."/>
            <person name="Baker S.E."/>
        </authorList>
    </citation>
    <scope>NUCLEOTIDE SEQUENCE [LARGE SCALE GENOMIC DNA]</scope>
    <source>
        <strain evidence="1 2">CBS 117.55</strain>
    </source>
</reference>
<evidence type="ECO:0000313" key="2">
    <source>
        <dbReference type="Proteomes" id="UP000247233"/>
    </source>
</evidence>